<dbReference type="GO" id="GO:0016042">
    <property type="term" value="P:lipid catabolic process"/>
    <property type="evidence" value="ECO:0007669"/>
    <property type="project" value="UniProtKB-UniRule"/>
</dbReference>
<evidence type="ECO:0000259" key="11">
    <source>
        <dbReference type="PROSITE" id="PS50042"/>
    </source>
</evidence>
<dbReference type="InterPro" id="IPR000595">
    <property type="entry name" value="cNMP-bd_dom"/>
</dbReference>
<dbReference type="InterPro" id="IPR016035">
    <property type="entry name" value="Acyl_Trfase/lysoPLipase"/>
</dbReference>
<comment type="subcellular location">
    <subcellularLocation>
        <location evidence="2">Cytoplasm</location>
    </subcellularLocation>
    <subcellularLocation>
        <location evidence="1">Membrane</location>
    </subcellularLocation>
</comment>
<evidence type="ECO:0000256" key="9">
    <source>
        <dbReference type="ARBA" id="ARBA00023136"/>
    </source>
</evidence>
<evidence type="ECO:0000256" key="1">
    <source>
        <dbReference type="ARBA" id="ARBA00004370"/>
    </source>
</evidence>
<proteinExistence type="inferred from homology"/>
<keyword evidence="5 10" id="KW-0378">Hydrolase</keyword>
<organism evidence="13 14">
    <name type="scientific">Rhodanobacter glycinis</name>
    <dbReference type="NCBI Taxonomy" id="582702"/>
    <lineage>
        <taxon>Bacteria</taxon>
        <taxon>Pseudomonadati</taxon>
        <taxon>Pseudomonadota</taxon>
        <taxon>Gammaproteobacteria</taxon>
        <taxon>Lysobacterales</taxon>
        <taxon>Rhodanobacteraceae</taxon>
        <taxon>Rhodanobacter</taxon>
    </lineage>
</organism>
<dbReference type="InterPro" id="IPR050301">
    <property type="entry name" value="NTE"/>
</dbReference>
<reference evidence="14" key="1">
    <citation type="submission" date="2016-10" db="EMBL/GenBank/DDBJ databases">
        <authorList>
            <person name="Varghese N."/>
            <person name="Submissions S."/>
        </authorList>
    </citation>
    <scope>NUCLEOTIDE SEQUENCE [LARGE SCALE GENOMIC DNA]</scope>
    <source>
        <strain evidence="14">MO64</strain>
    </source>
</reference>
<dbReference type="Proteomes" id="UP000198725">
    <property type="component" value="Unassembled WGS sequence"/>
</dbReference>
<dbReference type="SUPFAM" id="SSF51206">
    <property type="entry name" value="cAMP-binding domain-like"/>
    <property type="match status" value="1"/>
</dbReference>
<name>A0A1I4EW24_9GAMM</name>
<feature type="active site" description="Proton acceptor" evidence="10">
    <location>
        <position position="452"/>
    </location>
</feature>
<sequence length="572" mass="63087">MLPAHLAGLITRTALFAHLDDAQQAALARQLHWMCLPGGQTLFRPGEPADALYLLCSGSLGVFDGPTTLVHQLCAGECVGEMSLLSGNPHRLAVRALRDSELLRLNRSAFEALVERHPGAMLDVARLAVERLMRREHHVEAPDKPRTFAILPVDAEVPARELAMKLARALEPFGHCAVIDARIGAERSSDWFAQREADTRFVIYLDTDGDPLWRHRCLRQADVLLLPARAVETAKPWPEAAPGHPSRARHRPRHLLLLHPAGHVLPGAARRWRAQFSGELTHHHLCNEDDFARVARLVSGHGRGLVLAGGGARGLAHLGALKALREAGQRFDVVGGTSIGSIIGAGVALQWDTDTMMQTYHDAFVRGRPLSDWTLPLVALTRGRRATRMLRAAFGEVDIEDMARPFFCVSTDLTGEDRVVHRRGPLWLWLRASSAIPGVLPPVLHHGDVYVDGALIDNLPTDVMSDDGIAHITAVSIRADVRLRTRLEATATPPWWRLLMNRRDDRGWPGLVSTLTRAAMVNSEEISERCRTLADVLITPSLEHVGMLDWDDWDRAVEAGYRAAVKVLEAQG</sequence>
<keyword evidence="7" id="KW-1133">Transmembrane helix</keyword>
<dbReference type="InterPro" id="IPR002641">
    <property type="entry name" value="PNPLA_dom"/>
</dbReference>
<evidence type="ECO:0000313" key="14">
    <source>
        <dbReference type="Proteomes" id="UP000198725"/>
    </source>
</evidence>
<dbReference type="Gene3D" id="3.40.1090.10">
    <property type="entry name" value="Cytosolic phospholipase A2 catalytic domain"/>
    <property type="match status" value="2"/>
</dbReference>
<dbReference type="SMART" id="SM00100">
    <property type="entry name" value="cNMP"/>
    <property type="match status" value="1"/>
</dbReference>
<keyword evidence="14" id="KW-1185">Reference proteome</keyword>
<dbReference type="Pfam" id="PF00027">
    <property type="entry name" value="cNMP_binding"/>
    <property type="match status" value="1"/>
</dbReference>
<dbReference type="PROSITE" id="PS51635">
    <property type="entry name" value="PNPLA"/>
    <property type="match status" value="1"/>
</dbReference>
<evidence type="ECO:0000259" key="12">
    <source>
        <dbReference type="PROSITE" id="PS51635"/>
    </source>
</evidence>
<dbReference type="AlphaFoldDB" id="A0A1I4EW24"/>
<evidence type="ECO:0000256" key="6">
    <source>
        <dbReference type="ARBA" id="ARBA00022963"/>
    </source>
</evidence>
<dbReference type="GO" id="GO:0004622">
    <property type="term" value="F:phosphatidylcholine lysophospholipase activity"/>
    <property type="evidence" value="ECO:0007669"/>
    <property type="project" value="UniProtKB-ARBA"/>
</dbReference>
<evidence type="ECO:0000313" key="13">
    <source>
        <dbReference type="EMBL" id="SFL09902.1"/>
    </source>
</evidence>
<evidence type="ECO:0000256" key="3">
    <source>
        <dbReference type="ARBA" id="ARBA00006636"/>
    </source>
</evidence>
<dbReference type="PANTHER" id="PTHR14226:SF29">
    <property type="entry name" value="NEUROPATHY TARGET ESTERASE SWS"/>
    <property type="match status" value="1"/>
</dbReference>
<dbReference type="GO" id="GO:0005737">
    <property type="term" value="C:cytoplasm"/>
    <property type="evidence" value="ECO:0007669"/>
    <property type="project" value="UniProtKB-SubCell"/>
</dbReference>
<comment type="similarity">
    <text evidence="3">Belongs to the NTE family.</text>
</comment>
<protein>
    <submittedName>
        <fullName evidence="13">NTE family protein</fullName>
    </submittedName>
</protein>
<dbReference type="Pfam" id="PF01734">
    <property type="entry name" value="Patatin"/>
    <property type="match status" value="1"/>
</dbReference>
<dbReference type="SUPFAM" id="SSF52151">
    <property type="entry name" value="FabD/lysophospholipase-like"/>
    <property type="match status" value="1"/>
</dbReference>
<keyword evidence="6 10" id="KW-0442">Lipid degradation</keyword>
<feature type="active site" description="Nucleophile" evidence="10">
    <location>
        <position position="338"/>
    </location>
</feature>
<keyword evidence="9" id="KW-0472">Membrane</keyword>
<dbReference type="RefSeq" id="WP_092704763.1">
    <property type="nucleotide sequence ID" value="NZ_FOSR01000014.1"/>
</dbReference>
<accession>A0A1I4EW24</accession>
<evidence type="ECO:0000256" key="2">
    <source>
        <dbReference type="ARBA" id="ARBA00004496"/>
    </source>
</evidence>
<dbReference type="CDD" id="cd07205">
    <property type="entry name" value="Pat_PNPLA6_PNPLA7_NTE1_like"/>
    <property type="match status" value="1"/>
</dbReference>
<feature type="short sequence motif" description="GXSXG" evidence="10">
    <location>
        <begin position="336"/>
        <end position="340"/>
    </location>
</feature>
<dbReference type="EMBL" id="FOSR01000014">
    <property type="protein sequence ID" value="SFL09902.1"/>
    <property type="molecule type" value="Genomic_DNA"/>
</dbReference>
<gene>
    <name evidence="13" type="ORF">SAMN05192579_11457</name>
</gene>
<feature type="short sequence motif" description="DGA/G" evidence="10">
    <location>
        <begin position="452"/>
        <end position="454"/>
    </location>
</feature>
<keyword evidence="4" id="KW-0812">Transmembrane</keyword>
<dbReference type="CDD" id="cd00038">
    <property type="entry name" value="CAP_ED"/>
    <property type="match status" value="1"/>
</dbReference>
<dbReference type="InterPro" id="IPR018490">
    <property type="entry name" value="cNMP-bd_dom_sf"/>
</dbReference>
<feature type="domain" description="Cyclic nucleotide-binding" evidence="11">
    <location>
        <begin position="15"/>
        <end position="114"/>
    </location>
</feature>
<feature type="domain" description="PNPLA" evidence="12">
    <location>
        <begin position="305"/>
        <end position="465"/>
    </location>
</feature>
<dbReference type="PROSITE" id="PS50042">
    <property type="entry name" value="CNMP_BINDING_3"/>
    <property type="match status" value="1"/>
</dbReference>
<evidence type="ECO:0000256" key="4">
    <source>
        <dbReference type="ARBA" id="ARBA00022692"/>
    </source>
</evidence>
<dbReference type="Gene3D" id="2.60.120.10">
    <property type="entry name" value="Jelly Rolls"/>
    <property type="match status" value="1"/>
</dbReference>
<dbReference type="InterPro" id="IPR014710">
    <property type="entry name" value="RmlC-like_jellyroll"/>
</dbReference>
<keyword evidence="8 10" id="KW-0443">Lipid metabolism</keyword>
<evidence type="ECO:0000256" key="8">
    <source>
        <dbReference type="ARBA" id="ARBA00023098"/>
    </source>
</evidence>
<dbReference type="GO" id="GO:0016020">
    <property type="term" value="C:membrane"/>
    <property type="evidence" value="ECO:0007669"/>
    <property type="project" value="UniProtKB-SubCell"/>
</dbReference>
<feature type="short sequence motif" description="GXGXXG" evidence="10">
    <location>
        <begin position="309"/>
        <end position="314"/>
    </location>
</feature>
<evidence type="ECO:0000256" key="5">
    <source>
        <dbReference type="ARBA" id="ARBA00022801"/>
    </source>
</evidence>
<evidence type="ECO:0000256" key="7">
    <source>
        <dbReference type="ARBA" id="ARBA00022989"/>
    </source>
</evidence>
<dbReference type="Pfam" id="PF24179">
    <property type="entry name" value="NTE_Ploop"/>
    <property type="match status" value="1"/>
</dbReference>
<dbReference type="PANTHER" id="PTHR14226">
    <property type="entry name" value="NEUROPATHY TARGET ESTERASE/SWISS CHEESE D.MELANOGASTER"/>
    <property type="match status" value="1"/>
</dbReference>
<dbReference type="InterPro" id="IPR056556">
    <property type="entry name" value="NTE1_P-loop_dom"/>
</dbReference>
<evidence type="ECO:0000256" key="10">
    <source>
        <dbReference type="PROSITE-ProRule" id="PRU01161"/>
    </source>
</evidence>